<accession>A0A1W1YR49</accession>
<dbReference type="EMBL" id="FWXW01000001">
    <property type="protein sequence ID" value="SMC38592.1"/>
    <property type="molecule type" value="Genomic_DNA"/>
</dbReference>
<keyword evidence="2" id="KW-1185">Reference proteome</keyword>
<evidence type="ECO:0008006" key="3">
    <source>
        <dbReference type="Google" id="ProtNLM"/>
    </source>
</evidence>
<dbReference type="InterPro" id="IPR021508">
    <property type="entry name" value="Gp17-like"/>
</dbReference>
<dbReference type="Proteomes" id="UP000192790">
    <property type="component" value="Unassembled WGS sequence"/>
</dbReference>
<dbReference type="RefSeq" id="WP_084233259.1">
    <property type="nucleotide sequence ID" value="NZ_FWXW01000001.1"/>
</dbReference>
<reference evidence="1 2" key="1">
    <citation type="submission" date="2017-04" db="EMBL/GenBank/DDBJ databases">
        <authorList>
            <person name="Afonso C.L."/>
            <person name="Miller P.J."/>
            <person name="Scott M.A."/>
            <person name="Spackman E."/>
            <person name="Goraichik I."/>
            <person name="Dimitrov K.M."/>
            <person name="Suarez D.L."/>
            <person name="Swayne D.E."/>
        </authorList>
    </citation>
    <scope>NUCLEOTIDE SEQUENCE [LARGE SCALE GENOMIC DNA]</scope>
    <source>
        <strain evidence="1 2">DSM 12816</strain>
    </source>
</reference>
<dbReference type="STRING" id="1122930.SAMN02745168_0639"/>
<evidence type="ECO:0000313" key="1">
    <source>
        <dbReference type="EMBL" id="SMC38592.1"/>
    </source>
</evidence>
<dbReference type="AlphaFoldDB" id="A0A1W1YR49"/>
<evidence type="ECO:0000313" key="2">
    <source>
        <dbReference type="Proteomes" id="UP000192790"/>
    </source>
</evidence>
<sequence length="137" mass="14944">MDIEAAFTAYLLARTGLTALVGNRIYPDETPQGVDLARHTAVVYSQSGADEKIHTHAGQNALEQPAYQFTAYAPTRPQVKAISAQLKDALCDYSGTMGGLEVQYIRLDTELYDTEHPGDGVTVSVCVLEFSINYVRS</sequence>
<dbReference type="OrthoDB" id="2988606at2"/>
<gene>
    <name evidence="1" type="ORF">SAMN02745168_0639</name>
</gene>
<name>A0A1W1YR49_9FIRM</name>
<proteinExistence type="predicted"/>
<dbReference type="Gene3D" id="3.30.2000.30">
    <property type="match status" value="1"/>
</dbReference>
<dbReference type="Pfam" id="PF11367">
    <property type="entry name" value="Tail_completion_gp17"/>
    <property type="match status" value="1"/>
</dbReference>
<dbReference type="InterPro" id="IPR053745">
    <property type="entry name" value="Viral_Tail_Comp_sf"/>
</dbReference>
<organism evidence="1 2">
    <name type="scientific">Papillibacter cinnamivorans DSM 12816</name>
    <dbReference type="NCBI Taxonomy" id="1122930"/>
    <lineage>
        <taxon>Bacteria</taxon>
        <taxon>Bacillati</taxon>
        <taxon>Bacillota</taxon>
        <taxon>Clostridia</taxon>
        <taxon>Eubacteriales</taxon>
        <taxon>Oscillospiraceae</taxon>
        <taxon>Papillibacter</taxon>
    </lineage>
</organism>
<protein>
    <recommendedName>
        <fullName evidence="3">DUF3168 domain-containing protein</fullName>
    </recommendedName>
</protein>